<evidence type="ECO:0000313" key="2">
    <source>
        <dbReference type="EMBL" id="NPE24547.1"/>
    </source>
</evidence>
<accession>A0ABX2B2C2</accession>
<dbReference type="Proteomes" id="UP000820977">
    <property type="component" value="Unassembled WGS sequence"/>
</dbReference>
<evidence type="ECO:0008006" key="4">
    <source>
        <dbReference type="Google" id="ProtNLM"/>
    </source>
</evidence>
<feature type="signal peptide" evidence="1">
    <location>
        <begin position="1"/>
        <end position="19"/>
    </location>
</feature>
<proteinExistence type="predicted"/>
<dbReference type="RefSeq" id="WP_172344043.1">
    <property type="nucleotide sequence ID" value="NZ_CASTNK010000002.1"/>
</dbReference>
<gene>
    <name evidence="2" type="ORF">HPS54_03265</name>
</gene>
<evidence type="ECO:0000256" key="1">
    <source>
        <dbReference type="SAM" id="SignalP"/>
    </source>
</evidence>
<dbReference type="EMBL" id="JABKKJ010000003">
    <property type="protein sequence ID" value="NPE24547.1"/>
    <property type="molecule type" value="Genomic_DNA"/>
</dbReference>
<name>A0ABX2B2C2_9BACT</name>
<organism evidence="2 3">
    <name type="scientific">Xylanibacter caecicola</name>
    <dbReference type="NCBI Taxonomy" id="2736294"/>
    <lineage>
        <taxon>Bacteria</taxon>
        <taxon>Pseudomonadati</taxon>
        <taxon>Bacteroidota</taxon>
        <taxon>Bacteroidia</taxon>
        <taxon>Bacteroidales</taxon>
        <taxon>Prevotellaceae</taxon>
        <taxon>Xylanibacter</taxon>
    </lineage>
</organism>
<comment type="caution">
    <text evidence="2">The sequence shown here is derived from an EMBL/GenBank/DDBJ whole genome shotgun (WGS) entry which is preliminary data.</text>
</comment>
<sequence length="189" mass="20627">MRHIAIILLCLTAFLTSCGDTENEFSSYRCYLVFQNDRHQDMTLASSLNPNAPGIFCRVSFGAKNGAQCYFFESNQGLSSYKTAMATDLQRSNIVGVYNESGVIVGYGNINFPATLYAYDSQCPNCYKDTGKPAYRLAMNSAGTASCKRCKREYDMNNGGIISSGDKGDKMIRYRAAAAGPLGTLTVTN</sequence>
<keyword evidence="1" id="KW-0732">Signal</keyword>
<keyword evidence="3" id="KW-1185">Reference proteome</keyword>
<evidence type="ECO:0000313" key="3">
    <source>
        <dbReference type="Proteomes" id="UP000820977"/>
    </source>
</evidence>
<reference evidence="2 3" key="1">
    <citation type="submission" date="2020-05" db="EMBL/GenBank/DDBJ databases">
        <title>Distinct polysaccharide utilization as determinants for interspecies competition between intestinal Prevotella spp.</title>
        <authorList>
            <person name="Galvez E.J.C."/>
            <person name="Iljazovic A."/>
            <person name="Strowig T."/>
        </authorList>
    </citation>
    <scope>NUCLEOTIDE SEQUENCE [LARGE SCALE GENOMIC DNA]</scope>
    <source>
        <strain evidence="2 3">PCHR</strain>
    </source>
</reference>
<protein>
    <recommendedName>
        <fullName evidence="4">Lipoprotein</fullName>
    </recommendedName>
</protein>
<feature type="chain" id="PRO_5046639719" description="Lipoprotein" evidence="1">
    <location>
        <begin position="20"/>
        <end position="189"/>
    </location>
</feature>
<dbReference type="PROSITE" id="PS51257">
    <property type="entry name" value="PROKAR_LIPOPROTEIN"/>
    <property type="match status" value="1"/>
</dbReference>